<feature type="transmembrane region" description="Helical" evidence="8">
    <location>
        <begin position="301"/>
        <end position="327"/>
    </location>
</feature>
<keyword evidence="8" id="KW-0813">Transport</keyword>
<dbReference type="PANTHER" id="PTHR42829">
    <property type="entry name" value="NADH-UBIQUINONE OXIDOREDUCTASE CHAIN 5"/>
    <property type="match status" value="1"/>
</dbReference>
<feature type="transmembrane region" description="Helical" evidence="8">
    <location>
        <begin position="267"/>
        <end position="294"/>
    </location>
</feature>
<dbReference type="PANTHER" id="PTHR42829:SF2">
    <property type="entry name" value="NADH-UBIQUINONE OXIDOREDUCTASE CHAIN 5"/>
    <property type="match status" value="1"/>
</dbReference>
<evidence type="ECO:0000256" key="8">
    <source>
        <dbReference type="RuleBase" id="RU003404"/>
    </source>
</evidence>
<keyword evidence="8 11" id="KW-0496">Mitochondrion</keyword>
<evidence type="ECO:0000256" key="7">
    <source>
        <dbReference type="ARBA" id="ARBA00023136"/>
    </source>
</evidence>
<keyword evidence="4 8" id="KW-0812">Transmembrane</keyword>
<gene>
    <name evidence="11" type="primary">nad5</name>
</gene>
<dbReference type="InterPro" id="IPR001516">
    <property type="entry name" value="Proton_antipo_N"/>
</dbReference>
<dbReference type="Pfam" id="PF00662">
    <property type="entry name" value="Proton_antipo_N"/>
    <property type="match status" value="1"/>
</dbReference>
<evidence type="ECO:0000256" key="4">
    <source>
        <dbReference type="ARBA" id="ARBA00022692"/>
    </source>
</evidence>
<feature type="transmembrane region" description="Helical" evidence="8">
    <location>
        <begin position="137"/>
        <end position="155"/>
    </location>
</feature>
<comment type="function">
    <text evidence="1">Core subunit of the mitochondrial membrane respiratory chain NADH dehydrogenase (Complex I) that is believed to belong to the minimal assembly required for catalysis. Complex I functions in the transfer of electrons from NADH to the respiratory chain. The immediate electron acceptor for the enzyme is believed to be ubiquinone.</text>
</comment>
<reference evidence="11" key="1">
    <citation type="submission" date="2020-03" db="EMBL/GenBank/DDBJ databases">
        <title>Complete mitochondrial genome sequence of the potato pathogenic fungus, Fusarium tricinctum f. tricinctum. KGS17.</title>
        <authorList>
            <person name="Xie K."/>
        </authorList>
    </citation>
    <scope>NUCLEOTIDE SEQUENCE</scope>
</reference>
<feature type="transmembrane region" description="Helical" evidence="8">
    <location>
        <begin position="6"/>
        <end position="23"/>
    </location>
</feature>
<keyword evidence="5 8" id="KW-1133">Transmembrane helix</keyword>
<feature type="transmembrane region" description="Helical" evidence="8">
    <location>
        <begin position="203"/>
        <end position="222"/>
    </location>
</feature>
<feature type="transmembrane region" description="Helical" evidence="8">
    <location>
        <begin position="176"/>
        <end position="197"/>
    </location>
</feature>
<dbReference type="GO" id="GO:0015990">
    <property type="term" value="P:electron transport coupled proton transport"/>
    <property type="evidence" value="ECO:0007669"/>
    <property type="project" value="TreeGrafter"/>
</dbReference>
<name>A0A6M3W960_9HYPO</name>
<dbReference type="NCBIfam" id="TIGR01974">
    <property type="entry name" value="NDH_I_L"/>
    <property type="match status" value="1"/>
</dbReference>
<protein>
    <recommendedName>
        <fullName evidence="8">NADH-ubiquinone oxidoreductase chain 5</fullName>
        <ecNumber evidence="8">7.1.1.2</ecNumber>
    </recommendedName>
</protein>
<dbReference type="GO" id="GO:0003954">
    <property type="term" value="F:NADH dehydrogenase activity"/>
    <property type="evidence" value="ECO:0007669"/>
    <property type="project" value="TreeGrafter"/>
</dbReference>
<feature type="transmembrane region" description="Helical" evidence="8">
    <location>
        <begin position="243"/>
        <end position="261"/>
    </location>
</feature>
<dbReference type="GO" id="GO:0008137">
    <property type="term" value="F:NADH dehydrogenase (ubiquinone) activity"/>
    <property type="evidence" value="ECO:0007669"/>
    <property type="project" value="UniProtKB-EC"/>
</dbReference>
<geneLocation type="mitochondrion" evidence="11"/>
<evidence type="ECO:0000313" key="11">
    <source>
        <dbReference type="EMBL" id="QJF58108.1"/>
    </source>
</evidence>
<dbReference type="InterPro" id="IPR001750">
    <property type="entry name" value="ND/Mrp_TM"/>
</dbReference>
<feature type="domain" description="NADH:quinone oxidoreductase/Mrp antiporter transmembrane" evidence="9">
    <location>
        <begin position="131"/>
        <end position="408"/>
    </location>
</feature>
<dbReference type="GO" id="GO:0042773">
    <property type="term" value="P:ATP synthesis coupled electron transport"/>
    <property type="evidence" value="ECO:0007669"/>
    <property type="project" value="InterPro"/>
</dbReference>
<evidence type="ECO:0000256" key="3">
    <source>
        <dbReference type="ARBA" id="ARBA00022660"/>
    </source>
</evidence>
<proteinExistence type="inferred from homology"/>
<comment type="function">
    <text evidence="8">Core subunit of the mitochondrial membrane respiratory chain NADH dehydrogenase (Complex I) which catalyzes electron transfer from NADH through the respiratory chain, using ubiquinone as an electron acceptor. Essential for the catalytic activity and assembly of complex I.</text>
</comment>
<feature type="transmembrane region" description="Helical" evidence="8">
    <location>
        <begin position="452"/>
        <end position="471"/>
    </location>
</feature>
<feature type="transmembrane region" description="Helical" evidence="8">
    <location>
        <begin position="30"/>
        <end position="48"/>
    </location>
</feature>
<feature type="domain" description="NADH-Ubiquinone oxidoreductase (complex I) chain 5 N-terminal" evidence="10">
    <location>
        <begin position="64"/>
        <end position="114"/>
    </location>
</feature>
<feature type="transmembrane region" description="Helical" evidence="8">
    <location>
        <begin position="333"/>
        <end position="351"/>
    </location>
</feature>
<keyword evidence="7 8" id="KW-0472">Membrane</keyword>
<keyword evidence="3" id="KW-0679">Respiratory chain</keyword>
<dbReference type="InterPro" id="IPR018393">
    <property type="entry name" value="NADHpl_OxRdtase_5_subgr"/>
</dbReference>
<keyword evidence="8" id="KW-0520">NAD</keyword>
<evidence type="ECO:0000256" key="1">
    <source>
        <dbReference type="ARBA" id="ARBA00003257"/>
    </source>
</evidence>
<evidence type="ECO:0000259" key="9">
    <source>
        <dbReference type="Pfam" id="PF00361"/>
    </source>
</evidence>
<feature type="transmembrane region" description="Helical" evidence="8">
    <location>
        <begin position="410"/>
        <end position="431"/>
    </location>
</feature>
<evidence type="ECO:0000256" key="2">
    <source>
        <dbReference type="ARBA" id="ARBA00004141"/>
    </source>
</evidence>
<dbReference type="EC" id="7.1.1.2" evidence="8"/>
<accession>A0A6M3W960</accession>
<dbReference type="PRINTS" id="PR01434">
    <property type="entry name" value="NADHDHGNASE5"/>
</dbReference>
<sequence length="668" mass="74070">MYLSIIILPLLGSIVSGFFGRKVGVTGSRILGCLSIMITTILAIISFFEVGFNNNPVSINLFKWLDNESFNMAWNFQFDSLTVSMLIPVLIISSLVHFYSIGYMSHDPHNQRFFSYLSLFTFMMIILVTGNNYLVMFVGWEGVGVCSYLLVSFWFTRIAANQSSLSAFLTNRVGDAFLMIGMFILLWTLGTLDYSTVFSLAPYINENITTIIGICLLIGAMAKSSQVGLHIWLPMAMEGPTPVSALIHAATMVTAGVYLLIRSSPLIEYSAVVLAICLWLGATTTVFSSLIGLFQQDIKKIIAYSTMSQLGMMVIAIGLSSYNVAIFHLINHAFYKGLLFLGAGAVIHAVVDNQDLRKYGGLISFLPLTYSVILIASLSLVAFPFMTGFYSKDFILESAYGQYHFSSIDVYVIAVIGAIFTTLYSVKVIYLTFLTNPNGPVNYYRNAHESDIFISLPLVVLAIFSIYFGYITRDIFIGLGSGFFVDNSIFIHPVHEIMIDTEFGVPTIFKLIPFILTVSFSALAIIYSEFMPNIISNFKLSNLGYYIYGFFNQRFLVEFFYNKYIVNSVLEIGGQTTKVLDKGSVESVGPYGFGVILTKASKIISSLSNGVVTNYALYILIGICFYLSIFTFVQVVDDVVNSITIGSLLILMMDKSYDRSSSSEAPNL</sequence>
<feature type="transmembrane region" description="Helical" evidence="8">
    <location>
        <begin position="81"/>
        <end position="101"/>
    </location>
</feature>
<evidence type="ECO:0000256" key="6">
    <source>
        <dbReference type="ARBA" id="ARBA00023075"/>
    </source>
</evidence>
<dbReference type="EMBL" id="MT269798">
    <property type="protein sequence ID" value="QJF58108.1"/>
    <property type="molecule type" value="Genomic_DNA"/>
</dbReference>
<dbReference type="Gene3D" id="1.20.5.2700">
    <property type="match status" value="1"/>
</dbReference>
<feature type="transmembrane region" description="Helical" evidence="8">
    <location>
        <begin position="508"/>
        <end position="527"/>
    </location>
</feature>
<evidence type="ECO:0000256" key="5">
    <source>
        <dbReference type="ARBA" id="ARBA00022989"/>
    </source>
</evidence>
<comment type="similarity">
    <text evidence="8">Belongs to the complex I subunit 5 family.</text>
</comment>
<organism evidence="11">
    <name type="scientific">Fusarium tricinctum</name>
    <dbReference type="NCBI Taxonomy" id="61284"/>
    <lineage>
        <taxon>Eukaryota</taxon>
        <taxon>Fungi</taxon>
        <taxon>Dikarya</taxon>
        <taxon>Ascomycota</taxon>
        <taxon>Pezizomycotina</taxon>
        <taxon>Sordariomycetes</taxon>
        <taxon>Hypocreomycetidae</taxon>
        <taxon>Hypocreales</taxon>
        <taxon>Nectriaceae</taxon>
        <taxon>Fusarium</taxon>
        <taxon>Fusarium tricinctum species complex</taxon>
    </lineage>
</organism>
<keyword evidence="3" id="KW-0249">Electron transport</keyword>
<dbReference type="GO" id="GO:0016020">
    <property type="term" value="C:membrane"/>
    <property type="evidence" value="ECO:0007669"/>
    <property type="project" value="UniProtKB-SubCell"/>
</dbReference>
<feature type="transmembrane region" description="Helical" evidence="8">
    <location>
        <begin position="363"/>
        <end position="390"/>
    </location>
</feature>
<dbReference type="InterPro" id="IPR003945">
    <property type="entry name" value="NU5C-like"/>
</dbReference>
<evidence type="ECO:0000259" key="10">
    <source>
        <dbReference type="Pfam" id="PF00662"/>
    </source>
</evidence>
<dbReference type="Pfam" id="PF00361">
    <property type="entry name" value="Proton_antipo_M"/>
    <property type="match status" value="1"/>
</dbReference>
<dbReference type="AlphaFoldDB" id="A0A6M3W960"/>
<dbReference type="NCBIfam" id="NF005141">
    <property type="entry name" value="PRK06590.1"/>
    <property type="match status" value="1"/>
</dbReference>
<comment type="subcellular location">
    <subcellularLocation>
        <location evidence="2">Membrane</location>
        <topology evidence="2">Multi-pass membrane protein</topology>
    </subcellularLocation>
</comment>
<feature type="transmembrane region" description="Helical" evidence="8">
    <location>
        <begin position="615"/>
        <end position="633"/>
    </location>
</feature>
<keyword evidence="6 8" id="KW-0830">Ubiquinone</keyword>
<feature type="transmembrane region" description="Helical" evidence="8">
    <location>
        <begin position="113"/>
        <end position="131"/>
    </location>
</feature>
<comment type="catalytic activity">
    <reaction evidence="8">
        <text>a ubiquinone + NADH + 5 H(+)(in) = a ubiquinol + NAD(+) + 4 H(+)(out)</text>
        <dbReference type="Rhea" id="RHEA:29091"/>
        <dbReference type="Rhea" id="RHEA-COMP:9565"/>
        <dbReference type="Rhea" id="RHEA-COMP:9566"/>
        <dbReference type="ChEBI" id="CHEBI:15378"/>
        <dbReference type="ChEBI" id="CHEBI:16389"/>
        <dbReference type="ChEBI" id="CHEBI:17976"/>
        <dbReference type="ChEBI" id="CHEBI:57540"/>
        <dbReference type="ChEBI" id="CHEBI:57945"/>
        <dbReference type="EC" id="7.1.1.2"/>
    </reaction>
</comment>